<feature type="region of interest" description="Disordered" evidence="1">
    <location>
        <begin position="875"/>
        <end position="925"/>
    </location>
</feature>
<feature type="compositionally biased region" description="Polar residues" evidence="1">
    <location>
        <begin position="1163"/>
        <end position="1182"/>
    </location>
</feature>
<proteinExistence type="predicted"/>
<gene>
    <name evidence="2" type="ORF">ElyMa_005382600</name>
</gene>
<feature type="region of interest" description="Disordered" evidence="1">
    <location>
        <begin position="1207"/>
        <end position="1240"/>
    </location>
</feature>
<feature type="region of interest" description="Disordered" evidence="1">
    <location>
        <begin position="19"/>
        <end position="77"/>
    </location>
</feature>
<protein>
    <submittedName>
        <fullName evidence="2">Uncharacterized protein</fullName>
    </submittedName>
</protein>
<dbReference type="Proteomes" id="UP000762676">
    <property type="component" value="Unassembled WGS sequence"/>
</dbReference>
<feature type="region of interest" description="Disordered" evidence="1">
    <location>
        <begin position="700"/>
        <end position="851"/>
    </location>
</feature>
<name>A0AAV4EEV1_9GAST</name>
<feature type="compositionally biased region" description="Polar residues" evidence="1">
    <location>
        <begin position="241"/>
        <end position="250"/>
    </location>
</feature>
<comment type="caution">
    <text evidence="2">The sequence shown here is derived from an EMBL/GenBank/DDBJ whole genome shotgun (WGS) entry which is preliminary data.</text>
</comment>
<feature type="compositionally biased region" description="Basic and acidic residues" evidence="1">
    <location>
        <begin position="730"/>
        <end position="747"/>
    </location>
</feature>
<feature type="region of interest" description="Disordered" evidence="1">
    <location>
        <begin position="275"/>
        <end position="337"/>
    </location>
</feature>
<feature type="region of interest" description="Disordered" evidence="1">
    <location>
        <begin position="224"/>
        <end position="250"/>
    </location>
</feature>
<feature type="region of interest" description="Disordered" evidence="1">
    <location>
        <begin position="423"/>
        <end position="445"/>
    </location>
</feature>
<feature type="compositionally biased region" description="Polar residues" evidence="1">
    <location>
        <begin position="307"/>
        <end position="318"/>
    </location>
</feature>
<feature type="compositionally biased region" description="Basic and acidic residues" evidence="1">
    <location>
        <begin position="617"/>
        <end position="626"/>
    </location>
</feature>
<feature type="region of interest" description="Disordered" evidence="1">
    <location>
        <begin position="355"/>
        <end position="395"/>
    </location>
</feature>
<organism evidence="2 3">
    <name type="scientific">Elysia marginata</name>
    <dbReference type="NCBI Taxonomy" id="1093978"/>
    <lineage>
        <taxon>Eukaryota</taxon>
        <taxon>Metazoa</taxon>
        <taxon>Spiralia</taxon>
        <taxon>Lophotrochozoa</taxon>
        <taxon>Mollusca</taxon>
        <taxon>Gastropoda</taxon>
        <taxon>Heterobranchia</taxon>
        <taxon>Euthyneura</taxon>
        <taxon>Panpulmonata</taxon>
        <taxon>Sacoglossa</taxon>
        <taxon>Placobranchoidea</taxon>
        <taxon>Plakobranchidae</taxon>
        <taxon>Elysia</taxon>
    </lineage>
</organism>
<feature type="compositionally biased region" description="Basic and acidic residues" evidence="1">
    <location>
        <begin position="426"/>
        <end position="438"/>
    </location>
</feature>
<feature type="region of interest" description="Disordered" evidence="1">
    <location>
        <begin position="1262"/>
        <end position="1284"/>
    </location>
</feature>
<feature type="region of interest" description="Disordered" evidence="1">
    <location>
        <begin position="1338"/>
        <end position="1357"/>
    </location>
</feature>
<evidence type="ECO:0000313" key="2">
    <source>
        <dbReference type="EMBL" id="GFR59315.1"/>
    </source>
</evidence>
<feature type="compositionally biased region" description="Basic and acidic residues" evidence="1">
    <location>
        <begin position="293"/>
        <end position="302"/>
    </location>
</feature>
<evidence type="ECO:0000313" key="3">
    <source>
        <dbReference type="Proteomes" id="UP000762676"/>
    </source>
</evidence>
<feature type="compositionally biased region" description="Basic and acidic residues" evidence="1">
    <location>
        <begin position="50"/>
        <end position="64"/>
    </location>
</feature>
<feature type="compositionally biased region" description="Polar residues" evidence="1">
    <location>
        <begin position="574"/>
        <end position="585"/>
    </location>
</feature>
<feature type="compositionally biased region" description="Polar residues" evidence="1">
    <location>
        <begin position="830"/>
        <end position="851"/>
    </location>
</feature>
<feature type="compositionally biased region" description="Low complexity" evidence="1">
    <location>
        <begin position="1220"/>
        <end position="1235"/>
    </location>
</feature>
<sequence>MHAVAGFLRKFIDTVTLTKKTTESTNTKKKKKSSRSLDSGLGSHEDDVEDKTSNEDDDVFEGRPLRPLNNDIADRQRGEHLKIPAHRLKCLQDEGTECDVHISRSVQTCALNRPGRSDDDDDDDDDGLVVLVPTCKKVNILAFIASQDDPSRRESTGFSDDLRYVDDNDEDVLEYVDGVQPIFDTDPVTDDNDQFESSIPLSVIPTTLVDSGLDQEIPRSPTAEQAIFLTPPSSPTTNSPIFLTSTESPSFHGSNIDQSNLYPCTANHVLAQENRSGADVVSGFKPSPTPDSSDIHRHREGDAESSAPDSTELPSATCPSDEPKKLPMSQESSGKDRLITLVDTSCIESTVTPKNVNLKRSGDTGKTPSVQPPLRSCPTLVESLPDTFPEPKSSDIVSSLPCNVVETPGPNQPHVDTVHSLTQAKPDQEQGTPHEEKSWQNIDTCDSGTKSLEVNSSAGAQHLTEPNGCGYMQNILSDSFINDSVVRQTEEAAYCGHSVSCNTKSEVIKDSLLKTDVAVTDLSCDEVKQRPTNVALSSSTSNSSTESQRSLGCASLTSPSFYDSVCDEIDSTPAPASNKHQTTLEPHTDKHSKTVDSISNKSQTNFDSFCDERQTVVDSASDKKQTTPDPVNNQKQITLCPVSNEKQTTLDSESTKKQTTLDYVMEKKQTKDSVNVEKHQNRATWRTISQDYNLDSVAAASDDNHAKKSSVAPASDDNHAKTSSVAPSSDDNHAKKSSDASSSDDKHAKKSNHTKTSSVAPSSDDNHEKKSSDAPSSDGKHAKKSSVAPASDDNHAQKSSIAPSSDDNHAKKSSKSSVAPDDDDDYSRTFIASNYDENQSNLVSCNGDSTNFDIHSHANRKTTPSILDENQKSASAFNDKSQKVAPGIRGESQKVVPDIDDESQKVAPGIIDESQKIAPGIGDESQKVATDISDISQKIAPGISDKSQKIATDISDKSQTTLGSVIDENQTFIVTEATQTIDICDNSKNEPVVESLSTGTEGDKSFASISSSVSFESELTFESCENSLTESVERTEYPHAEHFFTLAVPNTLDYDSGEDPDSLTTPTFISECDETSASSKCGTKPKAVDGAFHHNQAPSMNKADNALVESGMTSTAKGAEDQCYTSSNNTVISSTTSTTSTTNSFYSVSVDSTLRQVAKDATTPDSSRPGVSQSNDLFQCGSSDDEDDEEITCLVESDLFTDAAAATEGDKDGGMDSDSDSSCSDCSCTSSSSSEDSSDEEFINIIRNSKFRILPVIYEVEEHHEENEEDEEDEEADEEIGEEEARFYDTLDIGTTERGSRADMFKEYLIVTNRRASSPGYADQVACQETYGFCSSEPGGLESSPSLDSSESITHSHTTSQTAMLETQQDTVQLSLPAATVCWPRTDRRQFSKLVSVLSMVGHPREHTTHLPVETLRAILKSRCASLGLCPGANLTPAAGRLLLISAYSSLISLLDQVGSSVYLSDNT</sequence>
<dbReference type="EMBL" id="BMAT01010710">
    <property type="protein sequence ID" value="GFR59315.1"/>
    <property type="molecule type" value="Genomic_DNA"/>
</dbReference>
<accession>A0AAV4EEV1</accession>
<reference evidence="2 3" key="1">
    <citation type="journal article" date="2021" name="Elife">
        <title>Chloroplast acquisition without the gene transfer in kleptoplastic sea slugs, Plakobranchus ocellatus.</title>
        <authorList>
            <person name="Maeda T."/>
            <person name="Takahashi S."/>
            <person name="Yoshida T."/>
            <person name="Shimamura S."/>
            <person name="Takaki Y."/>
            <person name="Nagai Y."/>
            <person name="Toyoda A."/>
            <person name="Suzuki Y."/>
            <person name="Arimoto A."/>
            <person name="Ishii H."/>
            <person name="Satoh N."/>
            <person name="Nishiyama T."/>
            <person name="Hasebe M."/>
            <person name="Maruyama T."/>
            <person name="Minagawa J."/>
            <person name="Obokata J."/>
            <person name="Shigenobu S."/>
        </authorList>
    </citation>
    <scope>NUCLEOTIDE SEQUENCE [LARGE SCALE GENOMIC DNA]</scope>
</reference>
<feature type="compositionally biased region" description="Acidic residues" evidence="1">
    <location>
        <begin position="1267"/>
        <end position="1282"/>
    </location>
</feature>
<keyword evidence="3" id="KW-1185">Reference proteome</keyword>
<feature type="region of interest" description="Disordered" evidence="1">
    <location>
        <begin position="617"/>
        <end position="636"/>
    </location>
</feature>
<evidence type="ECO:0000256" key="1">
    <source>
        <dbReference type="SAM" id="MobiDB-lite"/>
    </source>
</evidence>
<feature type="region of interest" description="Disordered" evidence="1">
    <location>
        <begin position="1157"/>
        <end position="1189"/>
    </location>
</feature>
<feature type="compositionally biased region" description="Polar residues" evidence="1">
    <location>
        <begin position="754"/>
        <end position="763"/>
    </location>
</feature>
<feature type="region of interest" description="Disordered" evidence="1">
    <location>
        <begin position="572"/>
        <end position="600"/>
    </location>
</feature>
<feature type="compositionally biased region" description="Polar residues" evidence="1">
    <location>
        <begin position="627"/>
        <end position="636"/>
    </location>
</feature>